<feature type="compositionally biased region" description="Low complexity" evidence="1">
    <location>
        <begin position="214"/>
        <end position="244"/>
    </location>
</feature>
<sequence length="1273" mass="133961">MSDREGSYSLPSSLMGYNSNQPRPASTNQSVLAPRRAARASYRPALSPPPSIALPPTPSLVPAPTNGSHRHQHQQHPQLSLRVSNQSPVASGRGYTSSHHPYSAHSLASTPDIDNDLSDGFSSSNERNYRKLYRSQAHQSPVSTNNSQAQSLNYSARLQTSMSNSSIHQKESDLAYASTSSPVKDHSAGVSPGSYFAAYPPASGPLPRDRSDSEASLLSPASSSHTASASAMSPVYDPPLTAHRSPPPPPASSSRTKDQPSSSSSHRHGSSSQKSRPSSRRALTAALELAKSAVLLDQTNDDPRGAVQAYANTVRLLSEVMDRVMRGDDPPSSSAGAAGASSGTEASPEDRRRRGRRKSNVVAKEEEVRRLKAIHDTYADRLTILCLIYSIPPPSPLGRTLDGSISDSAPSDQPNQTKPPAAVPSEPQGPIGSTVSFGDSDQETPSFPDAPEDITQDDLSSTEQEDPAADTATIRRGHQHSGTDNELDYESEREQRALYKEGSGIQVDTSFSAYRQQQQNQNQYPSPVTDKKGFTYSEDSDNAETPRRVRSGSNATPHARGISQDPPAPMPSSISLSAFRNSVLPPPRPPPSGPLPTRPRIASGTSIPTQLLNQPLPPLPPVPNPQPPPETPASASQHVPPVSQPHANAHTLTRQSSASSVSAVSGASSNTSGSSSASTFLASQLSNVNPLLPSGLTLASAPVSQPPVNSTLSPPATRSRGNSNAHARSLSNAERLGAVNEEKEEDEGTIRKGATPIPPSTTPPQEHKYRSRSSSMVSLKDRDRAKAQVLGALSQAPLPPLPGPQKRPSAETLLEPLPSPNAAVFGAKASPRTRGSSIGSSATHTSDDYIASGGSPSTTPVGTIPYTAGGAPAPGSAPIVVPGAAGGSALDSTVKLNPNTKEGTISQRRSQASQVTSGGSQSGHTKLTSAVLPAATATSLGLTGRNRSSSNPGKWQPGMSSGDSTSRPPMPPPPMSAGPRRHFPTPSVVRYQSFGLPSPSGSANASTVSLVPTVNGAPIAGVPISTLPPAPPALAILRPYHLMTLLRKSISDRSGGYITPRLHVPHEVWTQGSAKLTNTAEKTRVIDVLVAALEELANASVDFCGTSSGIVTSTGGGEKKQGEKWASKLEDFERAFTQLGVTFGKKLGVGEGFVAKKSMGMAAWSNKFLDKIGAVGKPNDSPAAYAGMLTKLFTQVQLLDEHSRASHMSPQPPAYASLPPEVRNRIEASLKNLSELFAKIVLTFVFRDLSLMLDKYHKTCDKWIQSNPGNPPF</sequence>
<feature type="region of interest" description="Disordered" evidence="1">
    <location>
        <begin position="1"/>
        <end position="124"/>
    </location>
</feature>
<feature type="region of interest" description="Disordered" evidence="1">
    <location>
        <begin position="398"/>
        <end position="877"/>
    </location>
</feature>
<feature type="compositionally biased region" description="Polar residues" evidence="1">
    <location>
        <begin position="75"/>
        <end position="100"/>
    </location>
</feature>
<dbReference type="PANTHER" id="PTHR37327:SF1">
    <property type="entry name" value="MICROTUBULE INTERACTING AND TRANSPORT DOMAIN-CONTAINING PROTEIN"/>
    <property type="match status" value="1"/>
</dbReference>
<feature type="compositionally biased region" description="Polar residues" evidence="1">
    <location>
        <begin position="936"/>
        <end position="967"/>
    </location>
</feature>
<evidence type="ECO:0000256" key="1">
    <source>
        <dbReference type="SAM" id="MobiDB-lite"/>
    </source>
</evidence>
<name>A0A0C3AXM5_SERVB</name>
<feature type="compositionally biased region" description="Basic and acidic residues" evidence="1">
    <location>
        <begin position="490"/>
        <end position="499"/>
    </location>
</feature>
<accession>A0A0C3AXM5</accession>
<proteinExistence type="predicted"/>
<feature type="compositionally biased region" description="Pro residues" evidence="1">
    <location>
        <begin position="615"/>
        <end position="631"/>
    </location>
</feature>
<feature type="region of interest" description="Disordered" evidence="1">
    <location>
        <begin position="201"/>
        <end position="281"/>
    </location>
</feature>
<dbReference type="PANTHER" id="PTHR37327">
    <property type="entry name" value="CHROMOSOME 1, WHOLE GENOME SHOTGUN SEQUENCE"/>
    <property type="match status" value="1"/>
</dbReference>
<dbReference type="HOGENOM" id="CLU_266683_0_0_1"/>
<feature type="compositionally biased region" description="Polar residues" evidence="1">
    <location>
        <begin position="702"/>
        <end position="732"/>
    </location>
</feature>
<dbReference type="Proteomes" id="UP000054097">
    <property type="component" value="Unassembled WGS sequence"/>
</dbReference>
<feature type="compositionally biased region" description="Polar residues" evidence="1">
    <location>
        <begin position="431"/>
        <end position="445"/>
    </location>
</feature>
<keyword evidence="3" id="KW-1185">Reference proteome</keyword>
<feature type="compositionally biased region" description="Polar residues" evidence="1">
    <location>
        <begin position="891"/>
        <end position="928"/>
    </location>
</feature>
<gene>
    <name evidence="2" type="ORF">M408DRAFT_332044</name>
</gene>
<dbReference type="EMBL" id="KN824329">
    <property type="protein sequence ID" value="KIM23986.1"/>
    <property type="molecule type" value="Genomic_DNA"/>
</dbReference>
<dbReference type="AlphaFoldDB" id="A0A0C3AXM5"/>
<feature type="compositionally biased region" description="Pro residues" evidence="1">
    <location>
        <begin position="584"/>
        <end position="597"/>
    </location>
</feature>
<feature type="compositionally biased region" description="Low complexity" evidence="1">
    <location>
        <begin position="655"/>
        <end position="686"/>
    </location>
</feature>
<feature type="compositionally biased region" description="Pro residues" evidence="1">
    <location>
        <begin position="46"/>
        <end position="61"/>
    </location>
</feature>
<feature type="region of interest" description="Disordered" evidence="1">
    <location>
        <begin position="324"/>
        <end position="362"/>
    </location>
</feature>
<feature type="compositionally biased region" description="Low complexity" evidence="1">
    <location>
        <begin position="330"/>
        <end position="343"/>
    </location>
</feature>
<evidence type="ECO:0000313" key="2">
    <source>
        <dbReference type="EMBL" id="KIM23986.1"/>
    </source>
</evidence>
<dbReference type="OrthoDB" id="2245455at2759"/>
<protein>
    <recommendedName>
        <fullName evidence="4">MIT domain-containing protein</fullName>
    </recommendedName>
</protein>
<evidence type="ECO:0008006" key="4">
    <source>
        <dbReference type="Google" id="ProtNLM"/>
    </source>
</evidence>
<feature type="compositionally biased region" description="Polar residues" evidence="1">
    <location>
        <begin position="833"/>
        <end position="844"/>
    </location>
</feature>
<reference evidence="2 3" key="1">
    <citation type="submission" date="2014-04" db="EMBL/GenBank/DDBJ databases">
        <authorList>
            <consortium name="DOE Joint Genome Institute"/>
            <person name="Kuo A."/>
            <person name="Zuccaro A."/>
            <person name="Kohler A."/>
            <person name="Nagy L.G."/>
            <person name="Floudas D."/>
            <person name="Copeland A."/>
            <person name="Barry K.W."/>
            <person name="Cichocki N."/>
            <person name="Veneault-Fourrey C."/>
            <person name="LaButti K."/>
            <person name="Lindquist E.A."/>
            <person name="Lipzen A."/>
            <person name="Lundell T."/>
            <person name="Morin E."/>
            <person name="Murat C."/>
            <person name="Sun H."/>
            <person name="Tunlid A."/>
            <person name="Henrissat B."/>
            <person name="Grigoriev I.V."/>
            <person name="Hibbett D.S."/>
            <person name="Martin F."/>
            <person name="Nordberg H.P."/>
            <person name="Cantor M.N."/>
            <person name="Hua S.X."/>
        </authorList>
    </citation>
    <scope>NUCLEOTIDE SEQUENCE [LARGE SCALE GENOMIC DNA]</scope>
    <source>
        <strain evidence="2 3">MAFF 305830</strain>
    </source>
</reference>
<feature type="compositionally biased region" description="Polar residues" evidence="1">
    <location>
        <begin position="506"/>
        <end position="515"/>
    </location>
</feature>
<feature type="compositionally biased region" description="Polar residues" evidence="1">
    <location>
        <begin position="9"/>
        <end position="31"/>
    </location>
</feature>
<feature type="compositionally biased region" description="Low complexity" evidence="1">
    <location>
        <begin position="862"/>
        <end position="877"/>
    </location>
</feature>
<feature type="compositionally biased region" description="Polar residues" evidence="1">
    <location>
        <begin position="403"/>
        <end position="418"/>
    </location>
</feature>
<reference evidence="3" key="2">
    <citation type="submission" date="2015-01" db="EMBL/GenBank/DDBJ databases">
        <title>Evolutionary Origins and Diversification of the Mycorrhizal Mutualists.</title>
        <authorList>
            <consortium name="DOE Joint Genome Institute"/>
            <consortium name="Mycorrhizal Genomics Consortium"/>
            <person name="Kohler A."/>
            <person name="Kuo A."/>
            <person name="Nagy L.G."/>
            <person name="Floudas D."/>
            <person name="Copeland A."/>
            <person name="Barry K.W."/>
            <person name="Cichocki N."/>
            <person name="Veneault-Fourrey C."/>
            <person name="LaButti K."/>
            <person name="Lindquist E.A."/>
            <person name="Lipzen A."/>
            <person name="Lundell T."/>
            <person name="Morin E."/>
            <person name="Murat C."/>
            <person name="Riley R."/>
            <person name="Ohm R."/>
            <person name="Sun H."/>
            <person name="Tunlid A."/>
            <person name="Henrissat B."/>
            <person name="Grigoriev I.V."/>
            <person name="Hibbett D.S."/>
            <person name="Martin F."/>
        </authorList>
    </citation>
    <scope>NUCLEOTIDE SEQUENCE [LARGE SCALE GENOMIC DNA]</scope>
    <source>
        <strain evidence="3">MAFF 305830</strain>
    </source>
</reference>
<feature type="compositionally biased region" description="Low complexity" evidence="1">
    <location>
        <begin position="32"/>
        <end position="45"/>
    </location>
</feature>
<dbReference type="STRING" id="933852.A0A0C3AXM5"/>
<feature type="region of interest" description="Disordered" evidence="1">
    <location>
        <begin position="891"/>
        <end position="985"/>
    </location>
</feature>
<evidence type="ECO:0000313" key="3">
    <source>
        <dbReference type="Proteomes" id="UP000054097"/>
    </source>
</evidence>
<organism evidence="2 3">
    <name type="scientific">Serendipita vermifera MAFF 305830</name>
    <dbReference type="NCBI Taxonomy" id="933852"/>
    <lineage>
        <taxon>Eukaryota</taxon>
        <taxon>Fungi</taxon>
        <taxon>Dikarya</taxon>
        <taxon>Basidiomycota</taxon>
        <taxon>Agaricomycotina</taxon>
        <taxon>Agaricomycetes</taxon>
        <taxon>Sebacinales</taxon>
        <taxon>Serendipitaceae</taxon>
        <taxon>Serendipita</taxon>
    </lineage>
</organism>